<feature type="transmembrane region" description="Helical" evidence="1">
    <location>
        <begin position="277"/>
        <end position="300"/>
    </location>
</feature>
<organism evidence="2">
    <name type="scientific">Actinomyces timonensis</name>
    <dbReference type="NCBI Taxonomy" id="1288391"/>
    <lineage>
        <taxon>Bacteria</taxon>
        <taxon>Bacillati</taxon>
        <taxon>Actinomycetota</taxon>
        <taxon>Actinomycetes</taxon>
        <taxon>Actinomycetales</taxon>
        <taxon>Actinomycetaceae</taxon>
        <taxon>Actinomyces</taxon>
    </lineage>
</organism>
<dbReference type="AlphaFoldDB" id="A0AAU8N0T7"/>
<feature type="transmembrane region" description="Helical" evidence="1">
    <location>
        <begin position="226"/>
        <end position="243"/>
    </location>
</feature>
<gene>
    <name evidence="2" type="ORF">ABXS69_06515</name>
</gene>
<dbReference type="PANTHER" id="PTHR36844">
    <property type="entry name" value="PROTEASE PRSW"/>
    <property type="match status" value="1"/>
</dbReference>
<name>A0AAU8N0T7_9ACTO</name>
<dbReference type="PANTHER" id="PTHR36844:SF1">
    <property type="entry name" value="PROTEASE PRSW"/>
    <property type="match status" value="1"/>
</dbReference>
<keyword evidence="1" id="KW-0472">Membrane</keyword>
<keyword evidence="2" id="KW-0482">Metalloprotease</keyword>
<dbReference type="Pfam" id="PF13367">
    <property type="entry name" value="PrsW-protease"/>
    <property type="match status" value="1"/>
</dbReference>
<keyword evidence="2" id="KW-0645">Protease</keyword>
<protein>
    <submittedName>
        <fullName evidence="2">PrsW family intramembrane metalloprotease</fullName>
    </submittedName>
</protein>
<reference evidence="2" key="1">
    <citation type="submission" date="2024-05" db="EMBL/GenBank/DDBJ databases">
        <title>Draft genome assemblies of 36 bacteria isolated from hibernating arctic ground squirrels.</title>
        <authorList>
            <person name="McKee H."/>
            <person name="Mullen L."/>
            <person name="Drown D.M."/>
            <person name="Duddleston K.N."/>
        </authorList>
    </citation>
    <scope>NUCLEOTIDE SEQUENCE</scope>
    <source>
        <strain evidence="2">AR004</strain>
    </source>
</reference>
<keyword evidence="2" id="KW-0378">Hydrolase</keyword>
<accession>A0AAU8N0T7</accession>
<feature type="transmembrane region" description="Helical" evidence="1">
    <location>
        <begin position="187"/>
        <end position="206"/>
    </location>
</feature>
<feature type="transmembrane region" description="Helical" evidence="1">
    <location>
        <begin position="83"/>
        <end position="104"/>
    </location>
</feature>
<feature type="transmembrane region" description="Helical" evidence="1">
    <location>
        <begin position="250"/>
        <end position="271"/>
    </location>
</feature>
<feature type="transmembrane region" description="Helical" evidence="1">
    <location>
        <begin position="53"/>
        <end position="77"/>
    </location>
</feature>
<sequence length="399" mass="43516">MTAPGSSGWAPRAGYRRSAWAPRPTRHEDVFASPSAPDWADPAAMRRARRRRVVVGLIVAAGVIGAGIMLYVLASIATSGSSLVQMTLLALVPLAIVLTTVWWIDRWEPEPLGMLLLAFLWGVGVSTAVSMVANTSATILLAGATNDFQYVSAVITAPVVEESTKGLGVLLIFLLSRRSFNGAVDGIVYAAVVAAGFAFSENILYFLQNQDNLARTFVLRGIMSPFAHIMFTSCTGVAIGASARMRSRLAWLWSTPMGLAGAICLHAFWNGALSRNLMLYFVVEVPLFIASIAVVLALRWRERLRIRARLREYGQSGWYHEAEVIMLTTSAGRRAARRWARRRGPGAKRAMRDFQAASIRLANLRQGAMEGYSASDFAASEKALLDRVMGSRAAYMGKR</sequence>
<keyword evidence="1" id="KW-0812">Transmembrane</keyword>
<dbReference type="InterPro" id="IPR026898">
    <property type="entry name" value="PrsW"/>
</dbReference>
<dbReference type="GO" id="GO:0008237">
    <property type="term" value="F:metallopeptidase activity"/>
    <property type="evidence" value="ECO:0007669"/>
    <property type="project" value="UniProtKB-KW"/>
</dbReference>
<keyword evidence="1" id="KW-1133">Transmembrane helix</keyword>
<dbReference type="RefSeq" id="WP_366179937.1">
    <property type="nucleotide sequence ID" value="NZ_CP159989.1"/>
</dbReference>
<feature type="transmembrane region" description="Helical" evidence="1">
    <location>
        <begin position="150"/>
        <end position="175"/>
    </location>
</feature>
<evidence type="ECO:0000313" key="2">
    <source>
        <dbReference type="EMBL" id="XCP81680.1"/>
    </source>
</evidence>
<feature type="transmembrane region" description="Helical" evidence="1">
    <location>
        <begin position="116"/>
        <end position="144"/>
    </location>
</feature>
<dbReference type="EMBL" id="CP159989">
    <property type="protein sequence ID" value="XCP81680.1"/>
    <property type="molecule type" value="Genomic_DNA"/>
</dbReference>
<evidence type="ECO:0000256" key="1">
    <source>
        <dbReference type="SAM" id="Phobius"/>
    </source>
</evidence>
<proteinExistence type="predicted"/>